<feature type="compositionally biased region" description="Acidic residues" evidence="1">
    <location>
        <begin position="500"/>
        <end position="511"/>
    </location>
</feature>
<proteinExistence type="predicted"/>
<protein>
    <submittedName>
        <fullName evidence="2">Uncharacterized protein</fullName>
    </submittedName>
</protein>
<accession>A0ABQ5SKT4</accession>
<reference evidence="2 3" key="1">
    <citation type="journal article" date="2023" name="IScience">
        <title>Expanded male sex-determining region conserved during the evolution of homothallism in the green alga Volvox.</title>
        <authorList>
            <person name="Yamamoto K."/>
            <person name="Matsuzaki R."/>
            <person name="Mahakham W."/>
            <person name="Heman W."/>
            <person name="Sekimoto H."/>
            <person name="Kawachi M."/>
            <person name="Minakuchi Y."/>
            <person name="Toyoda A."/>
            <person name="Nozaki H."/>
        </authorList>
    </citation>
    <scope>NUCLEOTIDE SEQUENCE [LARGE SCALE GENOMIC DNA]</scope>
    <source>
        <strain evidence="2 3">NIES-4468</strain>
    </source>
</reference>
<dbReference type="EMBL" id="BSDZ01000094">
    <property type="protein sequence ID" value="GLI70608.1"/>
    <property type="molecule type" value="Genomic_DNA"/>
</dbReference>
<sequence>MYNLLAAHEEREPEAVLKKQSKRAQKRLIRQQTQSEEAEREHEAQLARSNHVKGRCERVDAGQPSASCTLNTGEQRQVDPYAVQQMYAEIFRQASMDPAVLKDELLQDRTSQLKRTFLNAARRDVEAGGGAGETSFGRKGASLASNRSAEFHVCKVEMPPGPDPGPSCSWGPEQGPGAVGLMNAGWLVRQGSAPPYTRGLESSLADLHRSASGVVQPHGGKGSAHGVLLRFGSGVSSRTGSLGGSSSAEPDTAPSGRHLQAQPAPQPQPRWQSGEKGGMEEEFPKLRPVAAPVAQLVSTCTTLDGIGRSADTMGLSTKQRQHSGQSQSQGGGGVERNGAQHNGVKVLHAPRPVIHSKHGHGNYQVSHGGLNSSCKDTGGSPNCGCDAGDEVATGINLTLVWELIQGGLSLRDDPLAEGAGGIEALEPDTVAAIKRLVKSRYLEEVGPARGVSPEDMITMMARAHTRQFQSAGGAAASGTEASSDGGGGGSALTSIGGDGNGDDDGDSISSDDEPHLYGGRDESKSWRRTVDWMKENDWVLVKDGTDGKHYKYRRLLPNGQLQTQTVCCSPSDALRGIRNLQADLARKDAQANAVIKDWRRKERERRRQENEAAAAAAAAEAL</sequence>
<feature type="compositionally biased region" description="Basic and acidic residues" evidence="1">
    <location>
        <begin position="7"/>
        <end position="17"/>
    </location>
</feature>
<evidence type="ECO:0000313" key="3">
    <source>
        <dbReference type="Proteomes" id="UP001165090"/>
    </source>
</evidence>
<feature type="region of interest" description="Disordered" evidence="1">
    <location>
        <begin position="468"/>
        <end position="521"/>
    </location>
</feature>
<feature type="compositionally biased region" description="Basic residues" evidence="1">
    <location>
        <begin position="19"/>
        <end position="29"/>
    </location>
</feature>
<feature type="region of interest" description="Disordered" evidence="1">
    <location>
        <begin position="308"/>
        <end position="339"/>
    </location>
</feature>
<dbReference type="Proteomes" id="UP001165090">
    <property type="component" value="Unassembled WGS sequence"/>
</dbReference>
<evidence type="ECO:0000313" key="2">
    <source>
        <dbReference type="EMBL" id="GLI70608.1"/>
    </source>
</evidence>
<comment type="caution">
    <text evidence="2">The sequence shown here is derived from an EMBL/GenBank/DDBJ whole genome shotgun (WGS) entry which is preliminary data.</text>
</comment>
<keyword evidence="3" id="KW-1185">Reference proteome</keyword>
<feature type="compositionally biased region" description="Low complexity" evidence="1">
    <location>
        <begin position="235"/>
        <end position="247"/>
    </location>
</feature>
<gene>
    <name evidence="2" type="ORF">VaNZ11_015538</name>
</gene>
<feature type="region of interest" description="Disordered" evidence="1">
    <location>
        <begin position="235"/>
        <end position="279"/>
    </location>
</feature>
<organism evidence="2 3">
    <name type="scientific">Volvox africanus</name>
    <dbReference type="NCBI Taxonomy" id="51714"/>
    <lineage>
        <taxon>Eukaryota</taxon>
        <taxon>Viridiplantae</taxon>
        <taxon>Chlorophyta</taxon>
        <taxon>core chlorophytes</taxon>
        <taxon>Chlorophyceae</taxon>
        <taxon>CS clade</taxon>
        <taxon>Chlamydomonadales</taxon>
        <taxon>Volvocaceae</taxon>
        <taxon>Volvox</taxon>
    </lineage>
</organism>
<feature type="region of interest" description="Disordered" evidence="1">
    <location>
        <begin position="1"/>
        <end position="52"/>
    </location>
</feature>
<feature type="compositionally biased region" description="Basic and acidic residues" evidence="1">
    <location>
        <begin position="512"/>
        <end position="521"/>
    </location>
</feature>
<evidence type="ECO:0000256" key="1">
    <source>
        <dbReference type="SAM" id="MobiDB-lite"/>
    </source>
</evidence>
<name>A0ABQ5SKT4_9CHLO</name>
<feature type="compositionally biased region" description="Low complexity" evidence="1">
    <location>
        <begin position="470"/>
        <end position="483"/>
    </location>
</feature>